<dbReference type="Pfam" id="PF03067">
    <property type="entry name" value="LPMO_10"/>
    <property type="match status" value="1"/>
</dbReference>
<keyword evidence="4" id="KW-1015">Disulfide bond</keyword>
<keyword evidence="7" id="KW-0732">Signal</keyword>
<dbReference type="EnsemblProtists" id="Phyra78173">
    <property type="protein sequence ID" value="Phyra78173"/>
    <property type="gene ID" value="Phyra78173"/>
</dbReference>
<evidence type="ECO:0000256" key="5">
    <source>
        <dbReference type="ARBA" id="ARBA00023180"/>
    </source>
</evidence>
<evidence type="ECO:0000313" key="9">
    <source>
        <dbReference type="EnsemblProtists" id="Phyra78173"/>
    </source>
</evidence>
<dbReference type="PANTHER" id="PTHR36575:SF2">
    <property type="entry name" value="CHITIN-BINDING TYPE-4 DOMAIN-CONTAINING PROTEIN-RELATED"/>
    <property type="match status" value="1"/>
</dbReference>
<dbReference type="InterPro" id="IPR052282">
    <property type="entry name" value="Starch-active_LPMO"/>
</dbReference>
<dbReference type="InParanoid" id="H3GNI8"/>
<protein>
    <recommendedName>
        <fullName evidence="8">Chitin-binding type-4 domain-containing protein</fullName>
    </recommendedName>
</protein>
<feature type="signal peptide" evidence="7">
    <location>
        <begin position="1"/>
        <end position="19"/>
    </location>
</feature>
<dbReference type="PANTHER" id="PTHR36575">
    <property type="entry name" value="BINDING PROTEIN, PUTATIVE (AFU_ORTHOLOGUE AFUA_1G14430)-RELATED"/>
    <property type="match status" value="1"/>
</dbReference>
<dbReference type="GO" id="GO:0046872">
    <property type="term" value="F:metal ion binding"/>
    <property type="evidence" value="ECO:0007669"/>
    <property type="project" value="UniProtKB-KW"/>
</dbReference>
<proteinExistence type="inferred from homology"/>
<dbReference type="VEuPathDB" id="FungiDB:KRP22_15079"/>
<dbReference type="VEuPathDB" id="FungiDB:KRP23_14900"/>
<dbReference type="AlphaFoldDB" id="H3GNI8"/>
<comment type="cofactor">
    <cofactor evidence="1">
        <name>Cu(2+)</name>
        <dbReference type="ChEBI" id="CHEBI:29036"/>
    </cofactor>
</comment>
<keyword evidence="3" id="KW-0186">Copper</keyword>
<keyword evidence="10" id="KW-1185">Reference proteome</keyword>
<organism evidence="9 10">
    <name type="scientific">Phytophthora ramorum</name>
    <name type="common">Sudden oak death agent</name>
    <dbReference type="NCBI Taxonomy" id="164328"/>
    <lineage>
        <taxon>Eukaryota</taxon>
        <taxon>Sar</taxon>
        <taxon>Stramenopiles</taxon>
        <taxon>Oomycota</taxon>
        <taxon>Peronosporomycetes</taxon>
        <taxon>Peronosporales</taxon>
        <taxon>Peronosporaceae</taxon>
        <taxon>Phytophthora</taxon>
    </lineage>
</organism>
<dbReference type="EMBL" id="DS566026">
    <property type="status" value="NOT_ANNOTATED_CDS"/>
    <property type="molecule type" value="Genomic_DNA"/>
</dbReference>
<evidence type="ECO:0000256" key="6">
    <source>
        <dbReference type="ARBA" id="ARBA00034311"/>
    </source>
</evidence>
<evidence type="ECO:0000313" key="10">
    <source>
        <dbReference type="Proteomes" id="UP000005238"/>
    </source>
</evidence>
<dbReference type="Proteomes" id="UP000005238">
    <property type="component" value="Unassembled WGS sequence"/>
</dbReference>
<reference evidence="9" key="2">
    <citation type="submission" date="2015-06" db="UniProtKB">
        <authorList>
            <consortium name="EnsemblProtists"/>
        </authorList>
    </citation>
    <scope>IDENTIFICATION</scope>
    <source>
        <strain evidence="9">Pr102</strain>
    </source>
</reference>
<keyword evidence="2" id="KW-0479">Metal-binding</keyword>
<keyword evidence="5" id="KW-0325">Glycoprotein</keyword>
<comment type="similarity">
    <text evidence="6">Belongs to the polysaccharide monooxygenase AA13 family.</text>
</comment>
<dbReference type="HOGENOM" id="CLU_053021_0_1_1"/>
<feature type="domain" description="Chitin-binding type-4" evidence="8">
    <location>
        <begin position="20"/>
        <end position="189"/>
    </location>
</feature>
<dbReference type="OMA" id="PHEGPMN"/>
<evidence type="ECO:0000256" key="2">
    <source>
        <dbReference type="ARBA" id="ARBA00022723"/>
    </source>
</evidence>
<dbReference type="eggNOG" id="ENOG502QQKA">
    <property type="taxonomic scope" value="Eukaryota"/>
</dbReference>
<evidence type="ECO:0000256" key="1">
    <source>
        <dbReference type="ARBA" id="ARBA00001973"/>
    </source>
</evidence>
<evidence type="ECO:0000259" key="8">
    <source>
        <dbReference type="Pfam" id="PF03067"/>
    </source>
</evidence>
<dbReference type="InterPro" id="IPR004302">
    <property type="entry name" value="Cellulose/chitin-bd_N"/>
</dbReference>
<dbReference type="Gene3D" id="2.70.50.70">
    <property type="match status" value="1"/>
</dbReference>
<evidence type="ECO:0000256" key="7">
    <source>
        <dbReference type="SAM" id="SignalP"/>
    </source>
</evidence>
<sequence>MAVAIMAVLLAAAPSSVNAHGQMTNPTPRPISQQYRADCGALSGAGDQELQYAPVELLSSRAQADRPAADTFNIMNGCRGTVYETNNTVTELTAGVSFDVEWVIQAPHPGTMVLSVVKPSTDSSGTITYESVAELLTIDPFAETSGGNTSTTATIPTSVIGCGSAGDCALQFYWHSDLASQTYPTCADIVVTGSGSSGESTSMVAPVATTAIPQQQLNHRI</sequence>
<evidence type="ECO:0000256" key="4">
    <source>
        <dbReference type="ARBA" id="ARBA00023157"/>
    </source>
</evidence>
<feature type="chain" id="PRO_5003586667" description="Chitin-binding type-4 domain-containing protein" evidence="7">
    <location>
        <begin position="20"/>
        <end position="221"/>
    </location>
</feature>
<name>H3GNI8_PHYRM</name>
<reference evidence="10" key="1">
    <citation type="journal article" date="2006" name="Science">
        <title>Phytophthora genome sequences uncover evolutionary origins and mechanisms of pathogenesis.</title>
        <authorList>
            <person name="Tyler B.M."/>
            <person name="Tripathy S."/>
            <person name="Zhang X."/>
            <person name="Dehal P."/>
            <person name="Jiang R.H."/>
            <person name="Aerts A."/>
            <person name="Arredondo F.D."/>
            <person name="Baxter L."/>
            <person name="Bensasson D."/>
            <person name="Beynon J.L."/>
            <person name="Chapman J."/>
            <person name="Damasceno C.M."/>
            <person name="Dorrance A.E."/>
            <person name="Dou D."/>
            <person name="Dickerman A.W."/>
            <person name="Dubchak I.L."/>
            <person name="Garbelotto M."/>
            <person name="Gijzen M."/>
            <person name="Gordon S.G."/>
            <person name="Govers F."/>
            <person name="Grunwald N.J."/>
            <person name="Huang W."/>
            <person name="Ivors K.L."/>
            <person name="Jones R.W."/>
            <person name="Kamoun S."/>
            <person name="Krampis K."/>
            <person name="Lamour K.H."/>
            <person name="Lee M.K."/>
            <person name="McDonald W.H."/>
            <person name="Medina M."/>
            <person name="Meijer H.J."/>
            <person name="Nordberg E.K."/>
            <person name="Maclean D.J."/>
            <person name="Ospina-Giraldo M.D."/>
            <person name="Morris P.F."/>
            <person name="Phuntumart V."/>
            <person name="Putnam N.H."/>
            <person name="Rash S."/>
            <person name="Rose J.K."/>
            <person name="Sakihama Y."/>
            <person name="Salamov A.A."/>
            <person name="Savidor A."/>
            <person name="Scheuring C.F."/>
            <person name="Smith B.M."/>
            <person name="Sobral B.W."/>
            <person name="Terry A."/>
            <person name="Torto-Alalibo T.A."/>
            <person name="Win J."/>
            <person name="Xu Z."/>
            <person name="Zhang H."/>
            <person name="Grigoriev I.V."/>
            <person name="Rokhsar D.S."/>
            <person name="Boore J.L."/>
        </authorList>
    </citation>
    <scope>NUCLEOTIDE SEQUENCE [LARGE SCALE GENOMIC DNA]</scope>
    <source>
        <strain evidence="10">Pr102</strain>
    </source>
</reference>
<accession>H3GNI8</accession>
<evidence type="ECO:0000256" key="3">
    <source>
        <dbReference type="ARBA" id="ARBA00023008"/>
    </source>
</evidence>